<dbReference type="SUPFAM" id="SSF81383">
    <property type="entry name" value="F-box domain"/>
    <property type="match status" value="1"/>
</dbReference>
<dbReference type="EMBL" id="JAAAUY010002067">
    <property type="protein sequence ID" value="KAF9315589.1"/>
    <property type="molecule type" value="Genomic_DNA"/>
</dbReference>
<comment type="caution">
    <text evidence="2">The sequence shown here is derived from an EMBL/GenBank/DDBJ whole genome shotgun (WGS) entry which is preliminary data.</text>
</comment>
<dbReference type="CDD" id="cd09917">
    <property type="entry name" value="F-box_SF"/>
    <property type="match status" value="1"/>
</dbReference>
<name>A0A9P5S8Y1_9FUNG</name>
<dbReference type="SUPFAM" id="SSF52047">
    <property type="entry name" value="RNI-like"/>
    <property type="match status" value="1"/>
</dbReference>
<evidence type="ECO:0000259" key="1">
    <source>
        <dbReference type="Pfam" id="PF12937"/>
    </source>
</evidence>
<reference evidence="2" key="1">
    <citation type="journal article" date="2020" name="Fungal Divers.">
        <title>Resolving the Mortierellaceae phylogeny through synthesis of multi-gene phylogenetics and phylogenomics.</title>
        <authorList>
            <person name="Vandepol N."/>
            <person name="Liber J."/>
            <person name="Desiro A."/>
            <person name="Na H."/>
            <person name="Kennedy M."/>
            <person name="Barry K."/>
            <person name="Grigoriev I.V."/>
            <person name="Miller A.N."/>
            <person name="O'Donnell K."/>
            <person name="Stajich J.E."/>
            <person name="Bonito G."/>
        </authorList>
    </citation>
    <scope>NUCLEOTIDE SEQUENCE</scope>
    <source>
        <strain evidence="2">NVP1</strain>
    </source>
</reference>
<feature type="non-terminal residue" evidence="2">
    <location>
        <position position="1"/>
    </location>
</feature>
<dbReference type="Pfam" id="PF12937">
    <property type="entry name" value="F-box-like"/>
    <property type="match status" value="1"/>
</dbReference>
<evidence type="ECO:0000313" key="3">
    <source>
        <dbReference type="Proteomes" id="UP000696485"/>
    </source>
</evidence>
<proteinExistence type="predicted"/>
<organism evidence="2 3">
    <name type="scientific">Podila minutissima</name>
    <dbReference type="NCBI Taxonomy" id="64525"/>
    <lineage>
        <taxon>Eukaryota</taxon>
        <taxon>Fungi</taxon>
        <taxon>Fungi incertae sedis</taxon>
        <taxon>Mucoromycota</taxon>
        <taxon>Mortierellomycotina</taxon>
        <taxon>Mortierellomycetes</taxon>
        <taxon>Mortierellales</taxon>
        <taxon>Mortierellaceae</taxon>
        <taxon>Podila</taxon>
    </lineage>
</organism>
<protein>
    <recommendedName>
        <fullName evidence="1">F-box domain-containing protein</fullName>
    </recommendedName>
</protein>
<evidence type="ECO:0000313" key="2">
    <source>
        <dbReference type="EMBL" id="KAF9315589.1"/>
    </source>
</evidence>
<dbReference type="InterPro" id="IPR036047">
    <property type="entry name" value="F-box-like_dom_sf"/>
</dbReference>
<accession>A0A9P5S8Y1</accession>
<dbReference type="Gene3D" id="3.80.10.10">
    <property type="entry name" value="Ribonuclease Inhibitor"/>
    <property type="match status" value="1"/>
</dbReference>
<gene>
    <name evidence="2" type="ORF">BG006_003725</name>
</gene>
<feature type="domain" description="F-box" evidence="1">
    <location>
        <begin position="18"/>
        <end position="49"/>
    </location>
</feature>
<dbReference type="InterPro" id="IPR001810">
    <property type="entry name" value="F-box_dom"/>
</dbReference>
<dbReference type="InterPro" id="IPR032675">
    <property type="entry name" value="LRR_dom_sf"/>
</dbReference>
<dbReference type="AlphaFoldDB" id="A0A9P5S8Y1"/>
<sequence>MFSHKRTTYNLPEGEIVVFELLTRHDLAQCATVCKSWHAMVVSLIWRKIPELSSTQQASFRQMILEDYNQHVILQKLPLLDQHLFACEETMCKLDEAWEQLWQQAGEPVPGKQLAFKVQPAAAFFKSVPSAQYRLLEMQDNLWQDYYLHDLVRLVVLILTELNFANSEVDILDLRQILAVAKELTHLHVDICQIIYGEEDGVAPKIDDIPQFRAGLTTLIISTEDEDIHVEFWAGFWRDCPNVMSMHVGSAVPGLVEMLKKDVPVHLPRLNCLRMIRGSPPDSYEYFMSDDDIAALLMAKTEGWTVVETCPRAQLGPLGWSALSRHYSTLQELVLVPSSSSQILVDILASCPNLRILDTLRANNYARWPDFETRAVHAEHFIDGDKNETGNSFRPWACEATLQRLTVGITGLEMSDQGECSELRARLCGRLARFTRLE</sequence>
<dbReference type="Proteomes" id="UP000696485">
    <property type="component" value="Unassembled WGS sequence"/>
</dbReference>
<keyword evidence="3" id="KW-1185">Reference proteome</keyword>